<evidence type="ECO:0000256" key="14">
    <source>
        <dbReference type="ARBA" id="ARBA00040334"/>
    </source>
</evidence>
<evidence type="ECO:0000256" key="17">
    <source>
        <dbReference type="SAM" id="MobiDB-lite"/>
    </source>
</evidence>
<evidence type="ECO:0000256" key="12">
    <source>
        <dbReference type="ARBA" id="ARBA00022840"/>
    </source>
</evidence>
<dbReference type="GO" id="GO:0000287">
    <property type="term" value="F:magnesium ion binding"/>
    <property type="evidence" value="ECO:0007669"/>
    <property type="project" value="InterPro"/>
</dbReference>
<dbReference type="FunFam" id="3.40.50.2020:FF:000043">
    <property type="entry name" value="Ribose-phosphate pyrophosphokinase 1"/>
    <property type="match status" value="1"/>
</dbReference>
<dbReference type="SMART" id="SM01400">
    <property type="entry name" value="Pribosyltran_N"/>
    <property type="match status" value="1"/>
</dbReference>
<dbReference type="GO" id="GO:0002189">
    <property type="term" value="C:ribose phosphate diphosphokinase complex"/>
    <property type="evidence" value="ECO:0007669"/>
    <property type="project" value="TreeGrafter"/>
</dbReference>
<dbReference type="OrthoDB" id="413572at2759"/>
<keyword evidence="11" id="KW-0418">Kinase</keyword>
<keyword evidence="7" id="KW-0808">Transferase</keyword>
<evidence type="ECO:0000256" key="9">
    <source>
        <dbReference type="ARBA" id="ARBA00022727"/>
    </source>
</evidence>
<keyword evidence="12" id="KW-0067">ATP-binding</keyword>
<dbReference type="GO" id="GO:0006164">
    <property type="term" value="P:purine nucleotide biosynthetic process"/>
    <property type="evidence" value="ECO:0007669"/>
    <property type="project" value="TreeGrafter"/>
</dbReference>
<feature type="compositionally biased region" description="Polar residues" evidence="17">
    <location>
        <begin position="280"/>
        <end position="293"/>
    </location>
</feature>
<evidence type="ECO:0000256" key="1">
    <source>
        <dbReference type="ARBA" id="ARBA00004496"/>
    </source>
</evidence>
<dbReference type="AlphaFoldDB" id="A0A8H3G7X5"/>
<evidence type="ECO:0000256" key="4">
    <source>
        <dbReference type="ARBA" id="ARBA00013247"/>
    </source>
</evidence>
<proteinExistence type="inferred from homology"/>
<comment type="subcellular location">
    <subcellularLocation>
        <location evidence="1">Cytoplasm</location>
    </subcellularLocation>
</comment>
<dbReference type="NCBIfam" id="TIGR01251">
    <property type="entry name" value="ribP_PPkin"/>
    <property type="match status" value="1"/>
</dbReference>
<evidence type="ECO:0000259" key="18">
    <source>
        <dbReference type="Pfam" id="PF13793"/>
    </source>
</evidence>
<dbReference type="InterPro" id="IPR029099">
    <property type="entry name" value="Pribosyltran_N"/>
</dbReference>
<evidence type="ECO:0000256" key="10">
    <source>
        <dbReference type="ARBA" id="ARBA00022741"/>
    </source>
</evidence>
<evidence type="ECO:0000256" key="8">
    <source>
        <dbReference type="ARBA" id="ARBA00022723"/>
    </source>
</evidence>
<dbReference type="InterPro" id="IPR000836">
    <property type="entry name" value="PRTase_dom"/>
</dbReference>
<keyword evidence="9" id="KW-0545">Nucleotide biosynthesis</keyword>
<dbReference type="EC" id="2.7.6.1" evidence="4"/>
<evidence type="ECO:0000256" key="11">
    <source>
        <dbReference type="ARBA" id="ARBA00022777"/>
    </source>
</evidence>
<dbReference type="GO" id="GO:0006015">
    <property type="term" value="P:5-phosphoribose 1-diphosphate biosynthetic process"/>
    <property type="evidence" value="ECO:0007669"/>
    <property type="project" value="TreeGrafter"/>
</dbReference>
<dbReference type="InterPro" id="IPR029057">
    <property type="entry name" value="PRTase-like"/>
</dbReference>
<dbReference type="GO" id="GO:0005524">
    <property type="term" value="F:ATP binding"/>
    <property type="evidence" value="ECO:0007669"/>
    <property type="project" value="UniProtKB-KW"/>
</dbReference>
<dbReference type="GO" id="GO:0005737">
    <property type="term" value="C:cytoplasm"/>
    <property type="evidence" value="ECO:0007669"/>
    <property type="project" value="UniProtKB-SubCell"/>
</dbReference>
<dbReference type="PANTHER" id="PTHR10210:SF57">
    <property type="entry name" value="RIBOSE-PHOSPHATE DIPHOSPHOKINASE"/>
    <property type="match status" value="1"/>
</dbReference>
<keyword evidence="5" id="KW-0963">Cytoplasm</keyword>
<keyword evidence="6" id="KW-0597">Phosphoprotein</keyword>
<evidence type="ECO:0000256" key="15">
    <source>
        <dbReference type="ARBA" id="ARBA00049535"/>
    </source>
</evidence>
<feature type="compositionally biased region" description="Acidic residues" evidence="17">
    <location>
        <begin position="314"/>
        <end position="324"/>
    </location>
</feature>
<keyword evidence="13" id="KW-0460">Magnesium</keyword>
<comment type="caution">
    <text evidence="19">The sequence shown here is derived from an EMBL/GenBank/DDBJ whole genome shotgun (WGS) entry which is preliminary data.</text>
</comment>
<dbReference type="Pfam" id="PF13793">
    <property type="entry name" value="Pribosyltran_N"/>
    <property type="match status" value="1"/>
</dbReference>
<comment type="catalytic activity">
    <reaction evidence="15">
        <text>D-ribose 5-phosphate + ATP = 5-phospho-alpha-D-ribose 1-diphosphate + AMP + H(+)</text>
        <dbReference type="Rhea" id="RHEA:15609"/>
        <dbReference type="ChEBI" id="CHEBI:15378"/>
        <dbReference type="ChEBI" id="CHEBI:30616"/>
        <dbReference type="ChEBI" id="CHEBI:58017"/>
        <dbReference type="ChEBI" id="CHEBI:78346"/>
        <dbReference type="ChEBI" id="CHEBI:456215"/>
        <dbReference type="EC" id="2.7.6.1"/>
    </reaction>
</comment>
<protein>
    <recommendedName>
        <fullName evidence="14">Ribose-phosphate pyrophosphokinase 1</fullName>
        <ecNumber evidence="4">2.7.6.1</ecNumber>
    </recommendedName>
    <alternativeName>
        <fullName evidence="16">Phosphoribosyl pyrophosphate synthase 1</fullName>
    </alternativeName>
</protein>
<feature type="domain" description="Ribose-phosphate pyrophosphokinase N-terminal" evidence="18">
    <location>
        <begin position="5"/>
        <end position="120"/>
    </location>
</feature>
<dbReference type="InterPro" id="IPR005946">
    <property type="entry name" value="Rib-P_diPkinase"/>
</dbReference>
<dbReference type="FunFam" id="3.40.50.2020:FF:000017">
    <property type="entry name" value="Ribose-phosphate pyrophosphokinase 1"/>
    <property type="match status" value="1"/>
</dbReference>
<evidence type="ECO:0000256" key="5">
    <source>
        <dbReference type="ARBA" id="ARBA00022490"/>
    </source>
</evidence>
<comment type="pathway">
    <text evidence="2">Metabolic intermediate biosynthesis; 5-phospho-alpha-D-ribose 1-diphosphate biosynthesis; 5-phospho-alpha-D-ribose 1-diphosphate from D-ribose 5-phosphate (route I): step 1/1.</text>
</comment>
<evidence type="ECO:0000313" key="20">
    <source>
        <dbReference type="Proteomes" id="UP000664534"/>
    </source>
</evidence>
<dbReference type="Pfam" id="PF14572">
    <property type="entry name" value="Pribosyl_synth"/>
    <property type="match status" value="1"/>
</dbReference>
<evidence type="ECO:0000256" key="13">
    <source>
        <dbReference type="ARBA" id="ARBA00022842"/>
    </source>
</evidence>
<reference evidence="19" key="1">
    <citation type="submission" date="2021-03" db="EMBL/GenBank/DDBJ databases">
        <authorList>
            <person name="Tagirdzhanova G."/>
        </authorList>
    </citation>
    <scope>NUCLEOTIDE SEQUENCE</scope>
</reference>
<dbReference type="Proteomes" id="UP000664534">
    <property type="component" value="Unassembled WGS sequence"/>
</dbReference>
<dbReference type="GO" id="GO:0004749">
    <property type="term" value="F:ribose phosphate diphosphokinase activity"/>
    <property type="evidence" value="ECO:0007669"/>
    <property type="project" value="UniProtKB-EC"/>
</dbReference>
<dbReference type="PANTHER" id="PTHR10210">
    <property type="entry name" value="RIBOSE-PHOSPHATE DIPHOSPHOKINASE FAMILY MEMBER"/>
    <property type="match status" value="1"/>
</dbReference>
<dbReference type="CDD" id="cd06223">
    <property type="entry name" value="PRTases_typeI"/>
    <property type="match status" value="1"/>
</dbReference>
<evidence type="ECO:0000256" key="7">
    <source>
        <dbReference type="ARBA" id="ARBA00022679"/>
    </source>
</evidence>
<evidence type="ECO:0000256" key="16">
    <source>
        <dbReference type="ARBA" id="ARBA00077829"/>
    </source>
</evidence>
<gene>
    <name evidence="19" type="ORF">IMSHALPRED_010500</name>
</gene>
<keyword evidence="20" id="KW-1185">Reference proteome</keyword>
<keyword evidence="10" id="KW-0547">Nucleotide-binding</keyword>
<comment type="similarity">
    <text evidence="3">Belongs to the ribose-phosphate pyrophosphokinase family.</text>
</comment>
<accession>A0A8H3G7X5</accession>
<dbReference type="GO" id="GO:0016301">
    <property type="term" value="F:kinase activity"/>
    <property type="evidence" value="ECO:0007669"/>
    <property type="project" value="UniProtKB-KW"/>
</dbReference>
<sequence length="539" mass="58449">MRRVQIFSGSSHPLLTDAICERLGTSPAKVELKKFSNGETSVSLETSIRDQDVFIVQSGSDQVNDSLMEMLIMISACKGGSAKSITAVMPYFFYSRQSKKKSHRGAITARLVANLLSVAGINHVITVDLHAPPTQGFFGKPVDNLHAEPLIARWIKNHVPGWKEAVVISKNPGSTKRVTSLADALKINFGLVTTDRRRSGMNGSLAGSGILDRMGSGANESHNSDRADTSPPNGTAAESEDPRTPHRIRTSPRTPPNVNGASPTSIPYRGPNGYIRPSPLVQSTRVDSASPPTNRVPVQRGPITNGPSRALRLEEEEEEDSADEYTYERATEVITGRLIQGHIVDDDAPSPVLSTMSGSIATLPGDVMGQPQLDGLDPMTSSFISSTSAYQPDYSALGGSMDAAVHSDEEEEGFKNPELEHTITLVGNVRDRTVFIIDDLIDQCGSWIAAAETVVKRGDAKKVYCIATHGLFGDHSLEQMEACECIDYIVVTNTYPIALERIKACKKLMILDISNLLSEAIRRNHYGESISALFQHIPD</sequence>
<dbReference type="SUPFAM" id="SSF53271">
    <property type="entry name" value="PRTase-like"/>
    <property type="match status" value="2"/>
</dbReference>
<evidence type="ECO:0000256" key="2">
    <source>
        <dbReference type="ARBA" id="ARBA00004996"/>
    </source>
</evidence>
<feature type="region of interest" description="Disordered" evidence="17">
    <location>
        <begin position="197"/>
        <end position="324"/>
    </location>
</feature>
<organism evidence="19 20">
    <name type="scientific">Imshaugia aleurites</name>
    <dbReference type="NCBI Taxonomy" id="172621"/>
    <lineage>
        <taxon>Eukaryota</taxon>
        <taxon>Fungi</taxon>
        <taxon>Dikarya</taxon>
        <taxon>Ascomycota</taxon>
        <taxon>Pezizomycotina</taxon>
        <taxon>Lecanoromycetes</taxon>
        <taxon>OSLEUM clade</taxon>
        <taxon>Lecanoromycetidae</taxon>
        <taxon>Lecanorales</taxon>
        <taxon>Lecanorineae</taxon>
        <taxon>Parmeliaceae</taxon>
        <taxon>Imshaugia</taxon>
    </lineage>
</organism>
<dbReference type="EMBL" id="CAJPDT010000089">
    <property type="protein sequence ID" value="CAF9936212.1"/>
    <property type="molecule type" value="Genomic_DNA"/>
</dbReference>
<keyword evidence="8" id="KW-0479">Metal-binding</keyword>
<evidence type="ECO:0000256" key="3">
    <source>
        <dbReference type="ARBA" id="ARBA00006478"/>
    </source>
</evidence>
<evidence type="ECO:0000256" key="6">
    <source>
        <dbReference type="ARBA" id="ARBA00022553"/>
    </source>
</evidence>
<evidence type="ECO:0000313" key="19">
    <source>
        <dbReference type="EMBL" id="CAF9936212.1"/>
    </source>
</evidence>
<feature type="compositionally biased region" description="Polar residues" evidence="17">
    <location>
        <begin position="256"/>
        <end position="265"/>
    </location>
</feature>
<name>A0A8H3G7X5_9LECA</name>
<dbReference type="Gene3D" id="3.40.50.2020">
    <property type="match status" value="3"/>
</dbReference>